<protein>
    <submittedName>
        <fullName evidence="1">Uncharacterized protein</fullName>
    </submittedName>
</protein>
<dbReference type="AlphaFoldDB" id="A0A8J5Z7R6"/>
<accession>A0A8J5Z7R6</accession>
<proteinExistence type="predicted"/>
<evidence type="ECO:0000313" key="2">
    <source>
        <dbReference type="Proteomes" id="UP000701853"/>
    </source>
</evidence>
<dbReference type="EMBL" id="JAHUZN010000006">
    <property type="protein sequence ID" value="KAG8490015.1"/>
    <property type="molecule type" value="Genomic_DNA"/>
</dbReference>
<organism evidence="1 2">
    <name type="scientific">Gossypium anomalum</name>
    <dbReference type="NCBI Taxonomy" id="47600"/>
    <lineage>
        <taxon>Eukaryota</taxon>
        <taxon>Viridiplantae</taxon>
        <taxon>Streptophyta</taxon>
        <taxon>Embryophyta</taxon>
        <taxon>Tracheophyta</taxon>
        <taxon>Spermatophyta</taxon>
        <taxon>Magnoliopsida</taxon>
        <taxon>eudicotyledons</taxon>
        <taxon>Gunneridae</taxon>
        <taxon>Pentapetalae</taxon>
        <taxon>rosids</taxon>
        <taxon>malvids</taxon>
        <taxon>Malvales</taxon>
        <taxon>Malvaceae</taxon>
        <taxon>Malvoideae</taxon>
        <taxon>Gossypium</taxon>
    </lineage>
</organism>
<reference evidence="1 2" key="1">
    <citation type="journal article" date="2021" name="bioRxiv">
        <title>The Gossypium anomalum genome as a resource for cotton improvement and evolutionary analysis of hybrid incompatibility.</title>
        <authorList>
            <person name="Grover C.E."/>
            <person name="Yuan D."/>
            <person name="Arick M.A."/>
            <person name="Miller E.R."/>
            <person name="Hu G."/>
            <person name="Peterson D.G."/>
            <person name="Wendel J.F."/>
            <person name="Udall J.A."/>
        </authorList>
    </citation>
    <scope>NUCLEOTIDE SEQUENCE [LARGE SCALE GENOMIC DNA]</scope>
    <source>
        <strain evidence="1">JFW-Udall</strain>
        <tissue evidence="1">Leaf</tissue>
    </source>
</reference>
<dbReference type="Proteomes" id="UP000701853">
    <property type="component" value="Chromosome 6"/>
</dbReference>
<evidence type="ECO:0000313" key="1">
    <source>
        <dbReference type="EMBL" id="KAG8490015.1"/>
    </source>
</evidence>
<sequence>MITCDRATYDAVVMAQKKYEPFLNKSIDHYDEMALVVGKDKATGSFARTFADIDLDDGNQDSVPIDRDNEEIEEVRINVSSSGTSKRKRKNVQESVVDEQIKFVGEQLGKIANALEQFTADKTPHLYEEVMLIEEEGFDDDLLFSVFDYLVSHESEAKAFLVKSNKHRKIWLQKFSQG</sequence>
<gene>
    <name evidence="1" type="ORF">CXB51_015535</name>
</gene>
<name>A0A8J5Z7R6_9ROSI</name>
<comment type="caution">
    <text evidence="1">The sequence shown here is derived from an EMBL/GenBank/DDBJ whole genome shotgun (WGS) entry which is preliminary data.</text>
</comment>
<dbReference type="PANTHER" id="PTHR46929:SF23">
    <property type="entry name" value="L10-INTERACTING MYB DOMAIN-CONTAINING PROTEIN-LIKE"/>
    <property type="match status" value="1"/>
</dbReference>
<dbReference type="OrthoDB" id="1739455at2759"/>
<dbReference type="PANTHER" id="PTHR46929">
    <property type="entry name" value="EXPRESSED PROTEIN"/>
    <property type="match status" value="1"/>
</dbReference>
<keyword evidence="2" id="KW-1185">Reference proteome</keyword>